<accession>A0ABS7FTJ9</accession>
<evidence type="ECO:0000256" key="3">
    <source>
        <dbReference type="ARBA" id="ARBA00022840"/>
    </source>
</evidence>
<dbReference type="InterPro" id="IPR003439">
    <property type="entry name" value="ABC_transporter-like_ATP-bd"/>
</dbReference>
<dbReference type="Pfam" id="PF00005">
    <property type="entry name" value="ABC_tran"/>
    <property type="match status" value="1"/>
</dbReference>
<dbReference type="CDD" id="cd03255">
    <property type="entry name" value="ABC_MJ0796_LolCDE_FtsE"/>
    <property type="match status" value="1"/>
</dbReference>
<keyword evidence="2" id="KW-0547">Nucleotide-binding</keyword>
<dbReference type="PANTHER" id="PTHR24220:SF685">
    <property type="entry name" value="ABC TRANSPORTER RELATED"/>
    <property type="match status" value="1"/>
</dbReference>
<proteinExistence type="predicted"/>
<dbReference type="InterPro" id="IPR017871">
    <property type="entry name" value="ABC_transporter-like_CS"/>
</dbReference>
<feature type="domain" description="ABC transporter" evidence="4">
    <location>
        <begin position="2"/>
        <end position="227"/>
    </location>
</feature>
<dbReference type="PROSITE" id="PS50893">
    <property type="entry name" value="ABC_TRANSPORTER_2"/>
    <property type="match status" value="1"/>
</dbReference>
<dbReference type="GO" id="GO:0005524">
    <property type="term" value="F:ATP binding"/>
    <property type="evidence" value="ECO:0007669"/>
    <property type="project" value="UniProtKB-KW"/>
</dbReference>
<keyword evidence="1" id="KW-0813">Transport</keyword>
<dbReference type="InterPro" id="IPR003593">
    <property type="entry name" value="AAA+_ATPase"/>
</dbReference>
<evidence type="ECO:0000256" key="2">
    <source>
        <dbReference type="ARBA" id="ARBA00022741"/>
    </source>
</evidence>
<dbReference type="SUPFAM" id="SSF52540">
    <property type="entry name" value="P-loop containing nucleoside triphosphate hydrolases"/>
    <property type="match status" value="1"/>
</dbReference>
<dbReference type="InterPro" id="IPR015854">
    <property type="entry name" value="ABC_transpr_LolD-like"/>
</dbReference>
<keyword evidence="6" id="KW-1185">Reference proteome</keyword>
<name>A0ABS7FTJ9_9ACTN</name>
<sequence>MVVVEGVAKTYRTGRVEVRALRGVSFELPAGELVTLRGRSGAGKTTLLNLLGGLERADAGTVRVAGREVTSLGEGGLAELRRDVIGYVFQSHGLLPVLSAAENVEVPLRLARAAPAERAERVRTLLALVGLSDHAGQRPHELSGGQRQRVAIARALANRPRLVLADEPTGQLDSETAAAIMPLLRAVARSEGVTVLTATHDQVLLGLSDRVLTLHDGLLTTSAPSPAG</sequence>
<gene>
    <name evidence="5" type="ORF">K1Y72_10870</name>
</gene>
<dbReference type="PROSITE" id="PS00211">
    <property type="entry name" value="ABC_TRANSPORTER_1"/>
    <property type="match status" value="1"/>
</dbReference>
<evidence type="ECO:0000313" key="5">
    <source>
        <dbReference type="EMBL" id="MBW8482873.1"/>
    </source>
</evidence>
<organism evidence="5 6">
    <name type="scientific">Actinomadura parmotrematis</name>
    <dbReference type="NCBI Taxonomy" id="2864039"/>
    <lineage>
        <taxon>Bacteria</taxon>
        <taxon>Bacillati</taxon>
        <taxon>Actinomycetota</taxon>
        <taxon>Actinomycetes</taxon>
        <taxon>Streptosporangiales</taxon>
        <taxon>Thermomonosporaceae</taxon>
        <taxon>Actinomadura</taxon>
    </lineage>
</organism>
<evidence type="ECO:0000313" key="6">
    <source>
        <dbReference type="Proteomes" id="UP000774570"/>
    </source>
</evidence>
<comment type="caution">
    <text evidence="5">The sequence shown here is derived from an EMBL/GenBank/DDBJ whole genome shotgun (WGS) entry which is preliminary data.</text>
</comment>
<evidence type="ECO:0000256" key="1">
    <source>
        <dbReference type="ARBA" id="ARBA00022448"/>
    </source>
</evidence>
<dbReference type="InterPro" id="IPR027417">
    <property type="entry name" value="P-loop_NTPase"/>
</dbReference>
<dbReference type="InterPro" id="IPR017911">
    <property type="entry name" value="MacB-like_ATP-bd"/>
</dbReference>
<dbReference type="Proteomes" id="UP000774570">
    <property type="component" value="Unassembled WGS sequence"/>
</dbReference>
<dbReference type="Gene3D" id="3.40.50.300">
    <property type="entry name" value="P-loop containing nucleotide triphosphate hydrolases"/>
    <property type="match status" value="1"/>
</dbReference>
<protein>
    <submittedName>
        <fullName evidence="5">ABC transporter ATP-binding protein</fullName>
    </submittedName>
</protein>
<dbReference type="PANTHER" id="PTHR24220">
    <property type="entry name" value="IMPORT ATP-BINDING PROTEIN"/>
    <property type="match status" value="1"/>
</dbReference>
<reference evidence="5 6" key="1">
    <citation type="submission" date="2021-07" db="EMBL/GenBank/DDBJ databases">
        <title>Actinomadura sp. PM05-2 isolated from lichen.</title>
        <authorList>
            <person name="Somphong A."/>
            <person name="Phongsopitanun W."/>
            <person name="Tanasupawat S."/>
            <person name="Peongsungnone V."/>
        </authorList>
    </citation>
    <scope>NUCLEOTIDE SEQUENCE [LARGE SCALE GENOMIC DNA]</scope>
    <source>
        <strain evidence="5 6">PM05-2</strain>
    </source>
</reference>
<dbReference type="SMART" id="SM00382">
    <property type="entry name" value="AAA"/>
    <property type="match status" value="1"/>
</dbReference>
<dbReference type="EMBL" id="JAIBOA010000006">
    <property type="protein sequence ID" value="MBW8482873.1"/>
    <property type="molecule type" value="Genomic_DNA"/>
</dbReference>
<evidence type="ECO:0000259" key="4">
    <source>
        <dbReference type="PROSITE" id="PS50893"/>
    </source>
</evidence>
<keyword evidence="3 5" id="KW-0067">ATP-binding</keyword>